<proteinExistence type="predicted"/>
<reference evidence="3" key="1">
    <citation type="journal article" date="2017" name="Genome Biol.">
        <title>Comparative genomics reveals high biological diversity and specific adaptations in the industrially and medically important fungal genus Aspergillus.</title>
        <authorList>
            <person name="de Vries R.P."/>
            <person name="Riley R."/>
            <person name="Wiebenga A."/>
            <person name="Aguilar-Osorio G."/>
            <person name="Amillis S."/>
            <person name="Uchima C.A."/>
            <person name="Anderluh G."/>
            <person name="Asadollahi M."/>
            <person name="Askin M."/>
            <person name="Barry K."/>
            <person name="Battaglia E."/>
            <person name="Bayram O."/>
            <person name="Benocci T."/>
            <person name="Braus-Stromeyer S.A."/>
            <person name="Caldana C."/>
            <person name="Canovas D."/>
            <person name="Cerqueira G.C."/>
            <person name="Chen F."/>
            <person name="Chen W."/>
            <person name="Choi C."/>
            <person name="Clum A."/>
            <person name="Dos Santos R.A."/>
            <person name="Damasio A.R."/>
            <person name="Diallinas G."/>
            <person name="Emri T."/>
            <person name="Fekete E."/>
            <person name="Flipphi M."/>
            <person name="Freyberg S."/>
            <person name="Gallo A."/>
            <person name="Gournas C."/>
            <person name="Habgood R."/>
            <person name="Hainaut M."/>
            <person name="Harispe M.L."/>
            <person name="Henrissat B."/>
            <person name="Hilden K.S."/>
            <person name="Hope R."/>
            <person name="Hossain A."/>
            <person name="Karabika E."/>
            <person name="Karaffa L."/>
            <person name="Karanyi Z."/>
            <person name="Krasevec N."/>
            <person name="Kuo A."/>
            <person name="Kusch H."/>
            <person name="LaButti K."/>
            <person name="Lagendijk E.L."/>
            <person name="Lapidus A."/>
            <person name="Levasseur A."/>
            <person name="Lindquist E."/>
            <person name="Lipzen A."/>
            <person name="Logrieco A.F."/>
            <person name="MacCabe A."/>
            <person name="Maekelae M.R."/>
            <person name="Malavazi I."/>
            <person name="Melin P."/>
            <person name="Meyer V."/>
            <person name="Mielnichuk N."/>
            <person name="Miskei M."/>
            <person name="Molnar A.P."/>
            <person name="Mule G."/>
            <person name="Ngan C.Y."/>
            <person name="Orejas M."/>
            <person name="Orosz E."/>
            <person name="Ouedraogo J.P."/>
            <person name="Overkamp K.M."/>
            <person name="Park H.-S."/>
            <person name="Perrone G."/>
            <person name="Piumi F."/>
            <person name="Punt P.J."/>
            <person name="Ram A.F."/>
            <person name="Ramon A."/>
            <person name="Rauscher S."/>
            <person name="Record E."/>
            <person name="Riano-Pachon D.M."/>
            <person name="Robert V."/>
            <person name="Roehrig J."/>
            <person name="Ruller R."/>
            <person name="Salamov A."/>
            <person name="Salih N.S."/>
            <person name="Samson R.A."/>
            <person name="Sandor E."/>
            <person name="Sanguinetti M."/>
            <person name="Schuetze T."/>
            <person name="Sepcic K."/>
            <person name="Shelest E."/>
            <person name="Sherlock G."/>
            <person name="Sophianopoulou V."/>
            <person name="Squina F.M."/>
            <person name="Sun H."/>
            <person name="Susca A."/>
            <person name="Todd R.B."/>
            <person name="Tsang A."/>
            <person name="Unkles S.E."/>
            <person name="van de Wiele N."/>
            <person name="van Rossen-Uffink D."/>
            <person name="Oliveira J.V."/>
            <person name="Vesth T.C."/>
            <person name="Visser J."/>
            <person name="Yu J.-H."/>
            <person name="Zhou M."/>
            <person name="Andersen M.R."/>
            <person name="Archer D.B."/>
            <person name="Baker S.E."/>
            <person name="Benoit I."/>
            <person name="Brakhage A.A."/>
            <person name="Braus G.H."/>
            <person name="Fischer R."/>
            <person name="Frisvad J.C."/>
            <person name="Goldman G.H."/>
            <person name="Houbraken J."/>
            <person name="Oakley B."/>
            <person name="Pocsi I."/>
            <person name="Scazzocchio C."/>
            <person name="Seiboth B."/>
            <person name="vanKuyk P.A."/>
            <person name="Wortman J."/>
            <person name="Dyer P.S."/>
            <person name="Grigoriev I.V."/>
        </authorList>
    </citation>
    <scope>NUCLEOTIDE SEQUENCE [LARGE SCALE GENOMIC DNA]</scope>
    <source>
        <strain evidence="3">ITEM 5010</strain>
    </source>
</reference>
<sequence>MAIPISASLFFPKDPLSQYPFPKFDPSTINPDLIYKPDTLTLHLRWGSQRSWNRAVHERIRVRIERQTALIGRPLTQPETDCFVESTTRHLYHDVFGIPIGTLGGAIRSYQVVSKDPNYKTHFKSFIEAPTWPSFVQGVKNYNAADQAEFRRAVLRGGLRLAWWIILGEFIWFQWMNVKDMIRITKDDRMKEFWVDFKKAAAQSSRGNMKGQQREGEEQGQGQGQGQNMGLGSGSGSGSGSDEEASRFGASTTTWGRGEEEEKKVEEQRPRPRWFGRDGAGAGPAAAAPAPAPVSGDNKGGSFWDEDDDASPVASEYRDDSVPGESAWDRIRRQNHVGASQQRTVFKPVQPQSSNPAPDSDNGRSSEREQAQAEFDKMLDNERKMSTDGFQSTQQKNGAWWGKWN</sequence>
<dbReference type="Proteomes" id="UP000188318">
    <property type="component" value="Unassembled WGS sequence"/>
</dbReference>
<feature type="region of interest" description="Disordered" evidence="1">
    <location>
        <begin position="204"/>
        <end position="405"/>
    </location>
</feature>
<organism evidence="2 3">
    <name type="scientific">Aspergillus carbonarius (strain ITEM 5010)</name>
    <dbReference type="NCBI Taxonomy" id="602072"/>
    <lineage>
        <taxon>Eukaryota</taxon>
        <taxon>Fungi</taxon>
        <taxon>Dikarya</taxon>
        <taxon>Ascomycota</taxon>
        <taxon>Pezizomycotina</taxon>
        <taxon>Eurotiomycetes</taxon>
        <taxon>Eurotiomycetidae</taxon>
        <taxon>Eurotiales</taxon>
        <taxon>Aspergillaceae</taxon>
        <taxon>Aspergillus</taxon>
        <taxon>Aspergillus subgen. Circumdati</taxon>
    </lineage>
</organism>
<feature type="compositionally biased region" description="Polar residues" evidence="1">
    <location>
        <begin position="337"/>
        <end position="357"/>
    </location>
</feature>
<accession>A0A1R3RF95</accession>
<dbReference type="OMA" id="ERVENHY"/>
<feature type="compositionally biased region" description="Gly residues" evidence="1">
    <location>
        <begin position="219"/>
        <end position="239"/>
    </location>
</feature>
<evidence type="ECO:0000256" key="1">
    <source>
        <dbReference type="SAM" id="MobiDB-lite"/>
    </source>
</evidence>
<dbReference type="STRING" id="602072.A0A1R3RF95"/>
<dbReference type="AlphaFoldDB" id="A0A1R3RF95"/>
<feature type="compositionally biased region" description="Basic and acidic residues" evidence="1">
    <location>
        <begin position="316"/>
        <end position="332"/>
    </location>
</feature>
<gene>
    <name evidence="2" type="ORF">ASPCADRAFT_209746</name>
</gene>
<feature type="compositionally biased region" description="Polar residues" evidence="1">
    <location>
        <begin position="388"/>
        <end position="397"/>
    </location>
</feature>
<dbReference type="EMBL" id="KV907505">
    <property type="protein sequence ID" value="OOF93127.1"/>
    <property type="molecule type" value="Genomic_DNA"/>
</dbReference>
<feature type="compositionally biased region" description="Basic and acidic residues" evidence="1">
    <location>
        <begin position="257"/>
        <end position="270"/>
    </location>
</feature>
<dbReference type="OrthoDB" id="4204700at2759"/>
<evidence type="ECO:0000313" key="2">
    <source>
        <dbReference type="EMBL" id="OOF93127.1"/>
    </source>
</evidence>
<keyword evidence="3" id="KW-1185">Reference proteome</keyword>
<name>A0A1R3RF95_ASPC5</name>
<protein>
    <submittedName>
        <fullName evidence="2">Uncharacterized protein</fullName>
    </submittedName>
</protein>
<dbReference type="VEuPathDB" id="FungiDB:ASPCADRAFT_209746"/>
<feature type="compositionally biased region" description="Basic and acidic residues" evidence="1">
    <location>
        <begin position="361"/>
        <end position="386"/>
    </location>
</feature>
<evidence type="ECO:0000313" key="3">
    <source>
        <dbReference type="Proteomes" id="UP000188318"/>
    </source>
</evidence>